<evidence type="ECO:0000256" key="1">
    <source>
        <dbReference type="SAM" id="MobiDB-lite"/>
    </source>
</evidence>
<protein>
    <submittedName>
        <fullName evidence="2">Uncharacterized protein</fullName>
    </submittedName>
</protein>
<keyword evidence="3" id="KW-1185">Reference proteome</keyword>
<evidence type="ECO:0000313" key="3">
    <source>
        <dbReference type="Proteomes" id="UP000297245"/>
    </source>
</evidence>
<reference evidence="2 3" key="1">
    <citation type="journal article" date="2019" name="Nat. Ecol. Evol.">
        <title>Megaphylogeny resolves global patterns of mushroom evolution.</title>
        <authorList>
            <person name="Varga T."/>
            <person name="Krizsan K."/>
            <person name="Foldi C."/>
            <person name="Dima B."/>
            <person name="Sanchez-Garcia M."/>
            <person name="Sanchez-Ramirez S."/>
            <person name="Szollosi G.J."/>
            <person name="Szarkandi J.G."/>
            <person name="Papp V."/>
            <person name="Albert L."/>
            <person name="Andreopoulos W."/>
            <person name="Angelini C."/>
            <person name="Antonin V."/>
            <person name="Barry K.W."/>
            <person name="Bougher N.L."/>
            <person name="Buchanan P."/>
            <person name="Buyck B."/>
            <person name="Bense V."/>
            <person name="Catcheside P."/>
            <person name="Chovatia M."/>
            <person name="Cooper J."/>
            <person name="Damon W."/>
            <person name="Desjardin D."/>
            <person name="Finy P."/>
            <person name="Geml J."/>
            <person name="Haridas S."/>
            <person name="Hughes K."/>
            <person name="Justo A."/>
            <person name="Karasinski D."/>
            <person name="Kautmanova I."/>
            <person name="Kiss B."/>
            <person name="Kocsube S."/>
            <person name="Kotiranta H."/>
            <person name="LaButti K.M."/>
            <person name="Lechner B.E."/>
            <person name="Liimatainen K."/>
            <person name="Lipzen A."/>
            <person name="Lukacs Z."/>
            <person name="Mihaltcheva S."/>
            <person name="Morgado L.N."/>
            <person name="Niskanen T."/>
            <person name="Noordeloos M.E."/>
            <person name="Ohm R.A."/>
            <person name="Ortiz-Santana B."/>
            <person name="Ovrebo C."/>
            <person name="Racz N."/>
            <person name="Riley R."/>
            <person name="Savchenko A."/>
            <person name="Shiryaev A."/>
            <person name="Soop K."/>
            <person name="Spirin V."/>
            <person name="Szebenyi C."/>
            <person name="Tomsovsky M."/>
            <person name="Tulloss R.E."/>
            <person name="Uehling J."/>
            <person name="Grigoriev I.V."/>
            <person name="Vagvolgyi C."/>
            <person name="Papp T."/>
            <person name="Martin F.M."/>
            <person name="Miettinen O."/>
            <person name="Hibbett D.S."/>
            <person name="Nagy L.G."/>
        </authorList>
    </citation>
    <scope>NUCLEOTIDE SEQUENCE [LARGE SCALE GENOMIC DNA]</scope>
    <source>
        <strain evidence="2 3">CBS 962.96</strain>
    </source>
</reference>
<evidence type="ECO:0000313" key="2">
    <source>
        <dbReference type="EMBL" id="THU83336.1"/>
    </source>
</evidence>
<accession>A0A4S8L461</accession>
<organism evidence="2 3">
    <name type="scientific">Dendrothele bispora (strain CBS 962.96)</name>
    <dbReference type="NCBI Taxonomy" id="1314807"/>
    <lineage>
        <taxon>Eukaryota</taxon>
        <taxon>Fungi</taxon>
        <taxon>Dikarya</taxon>
        <taxon>Basidiomycota</taxon>
        <taxon>Agaricomycotina</taxon>
        <taxon>Agaricomycetes</taxon>
        <taxon>Agaricomycetidae</taxon>
        <taxon>Agaricales</taxon>
        <taxon>Agaricales incertae sedis</taxon>
        <taxon>Dendrothele</taxon>
    </lineage>
</organism>
<feature type="region of interest" description="Disordered" evidence="1">
    <location>
        <begin position="33"/>
        <end position="58"/>
    </location>
</feature>
<dbReference type="Proteomes" id="UP000297245">
    <property type="component" value="Unassembled WGS sequence"/>
</dbReference>
<dbReference type="AlphaFoldDB" id="A0A4S8L461"/>
<proteinExistence type="predicted"/>
<sequence>MSELRDSKASLKRAALRLSKIIQKSPHIIDPEEYEVNRSKTSADTPTTSSTMSGELTVDTPPLQLTRLVLDRVDHRFDLLKFLLDPRHLNLGLLEDLDLTWMKPINQFWIHSHVRLHVFGQTVRKDGSQLEVFDVQVVRLRI</sequence>
<dbReference type="EMBL" id="ML179670">
    <property type="protein sequence ID" value="THU83336.1"/>
    <property type="molecule type" value="Genomic_DNA"/>
</dbReference>
<name>A0A4S8L461_DENBC</name>
<feature type="compositionally biased region" description="Polar residues" evidence="1">
    <location>
        <begin position="39"/>
        <end position="54"/>
    </location>
</feature>
<gene>
    <name evidence="2" type="ORF">K435DRAFT_871397</name>
</gene>